<evidence type="ECO:0000313" key="1">
    <source>
        <dbReference type="EMBL" id="MDV2079921.1"/>
    </source>
</evidence>
<accession>A0ABU3W0H9</accession>
<dbReference type="Proteomes" id="UP001269819">
    <property type="component" value="Unassembled WGS sequence"/>
</dbReference>
<dbReference type="RefSeq" id="WP_227171743.1">
    <property type="nucleotide sequence ID" value="NZ_BAABBC010000043.1"/>
</dbReference>
<evidence type="ECO:0008006" key="3">
    <source>
        <dbReference type="Google" id="ProtNLM"/>
    </source>
</evidence>
<evidence type="ECO:0000313" key="2">
    <source>
        <dbReference type="Proteomes" id="UP001269819"/>
    </source>
</evidence>
<reference evidence="1 2" key="1">
    <citation type="submission" date="2023-10" db="EMBL/GenBank/DDBJ databases">
        <title>Characteristics and mechanism of a salt-tolerant marine origin heterotrophic nitrifying- aerobic denitrifying bacteria Marinobacter xestospongiae HN1.</title>
        <authorList>
            <person name="Qi R."/>
        </authorList>
    </citation>
    <scope>NUCLEOTIDE SEQUENCE [LARGE SCALE GENOMIC DNA]</scope>
    <source>
        <strain evidence="1 2">HN1</strain>
    </source>
</reference>
<comment type="caution">
    <text evidence="1">The sequence shown here is derived from an EMBL/GenBank/DDBJ whole genome shotgun (WGS) entry which is preliminary data.</text>
</comment>
<gene>
    <name evidence="1" type="ORF">RYS15_14625</name>
</gene>
<organism evidence="1 2">
    <name type="scientific">Marinobacter xestospongiae</name>
    <dbReference type="NCBI Taxonomy" id="994319"/>
    <lineage>
        <taxon>Bacteria</taxon>
        <taxon>Pseudomonadati</taxon>
        <taxon>Pseudomonadota</taxon>
        <taxon>Gammaproteobacteria</taxon>
        <taxon>Pseudomonadales</taxon>
        <taxon>Marinobacteraceae</taxon>
        <taxon>Marinobacter</taxon>
    </lineage>
</organism>
<sequence>MEKFTLDGKTYSLSDLPEEAQRLARQAAMTSELIQKLEARTAIAKTAQARYLDSLKATIENQPGNKK</sequence>
<dbReference type="EMBL" id="JAWIIJ010000010">
    <property type="protein sequence ID" value="MDV2079921.1"/>
    <property type="molecule type" value="Genomic_DNA"/>
</dbReference>
<proteinExistence type="predicted"/>
<keyword evidence="2" id="KW-1185">Reference proteome</keyword>
<name>A0ABU3W0H9_9GAMM</name>
<protein>
    <recommendedName>
        <fullName evidence="3">Prophage protein</fullName>
    </recommendedName>
</protein>